<feature type="domain" description="RCK C-terminal" evidence="8">
    <location>
        <begin position="210"/>
        <end position="294"/>
    </location>
</feature>
<evidence type="ECO:0000256" key="7">
    <source>
        <dbReference type="SAM" id="Phobius"/>
    </source>
</evidence>
<keyword evidence="2" id="KW-0813">Transport</keyword>
<dbReference type="GO" id="GO:0008324">
    <property type="term" value="F:monoatomic cation transmembrane transporter activity"/>
    <property type="evidence" value="ECO:0007669"/>
    <property type="project" value="InterPro"/>
</dbReference>
<evidence type="ECO:0000256" key="6">
    <source>
        <dbReference type="ARBA" id="ARBA00023136"/>
    </source>
</evidence>
<protein>
    <recommendedName>
        <fullName evidence="8">RCK C-terminal domain-containing protein</fullName>
    </recommendedName>
</protein>
<dbReference type="CDD" id="cd01115">
    <property type="entry name" value="SLC13_permease"/>
    <property type="match status" value="1"/>
</dbReference>
<feature type="domain" description="RCK C-terminal" evidence="8">
    <location>
        <begin position="302"/>
        <end position="386"/>
    </location>
</feature>
<dbReference type="FunFam" id="3.30.70.1450:FF:000009">
    <property type="entry name" value="SLC13 family permease"/>
    <property type="match status" value="1"/>
</dbReference>
<feature type="transmembrane region" description="Helical" evidence="7">
    <location>
        <begin position="178"/>
        <end position="198"/>
    </location>
</feature>
<gene>
    <name evidence="9" type="ORF">ENT17_12815</name>
</gene>
<evidence type="ECO:0000259" key="8">
    <source>
        <dbReference type="PROSITE" id="PS51202"/>
    </source>
</evidence>
<evidence type="ECO:0000256" key="1">
    <source>
        <dbReference type="ARBA" id="ARBA00004141"/>
    </source>
</evidence>
<dbReference type="SUPFAM" id="SSF116726">
    <property type="entry name" value="TrkA C-terminal domain-like"/>
    <property type="match status" value="2"/>
</dbReference>
<reference evidence="9" key="1">
    <citation type="journal article" date="2020" name="mSystems">
        <title>Genome- and Community-Level Interaction Insights into Carbon Utilization and Element Cycling Functions of Hydrothermarchaeota in Hydrothermal Sediment.</title>
        <authorList>
            <person name="Zhou Z."/>
            <person name="Liu Y."/>
            <person name="Xu W."/>
            <person name="Pan J."/>
            <person name="Luo Z.H."/>
            <person name="Li M."/>
        </authorList>
    </citation>
    <scope>NUCLEOTIDE SEQUENCE [LARGE SCALE GENOMIC DNA]</scope>
    <source>
        <strain evidence="9">SpSt-556</strain>
    </source>
</reference>
<keyword evidence="4" id="KW-0677">Repeat</keyword>
<feature type="transmembrane region" description="Helical" evidence="7">
    <location>
        <begin position="572"/>
        <end position="592"/>
    </location>
</feature>
<dbReference type="GO" id="GO:0006813">
    <property type="term" value="P:potassium ion transport"/>
    <property type="evidence" value="ECO:0007669"/>
    <property type="project" value="InterPro"/>
</dbReference>
<dbReference type="InterPro" id="IPR036721">
    <property type="entry name" value="RCK_C_sf"/>
</dbReference>
<keyword evidence="5 7" id="KW-1133">Transmembrane helix</keyword>
<organism evidence="9">
    <name type="scientific">Bellilinea caldifistulae</name>
    <dbReference type="NCBI Taxonomy" id="360411"/>
    <lineage>
        <taxon>Bacteria</taxon>
        <taxon>Bacillati</taxon>
        <taxon>Chloroflexota</taxon>
        <taxon>Anaerolineae</taxon>
        <taxon>Anaerolineales</taxon>
        <taxon>Anaerolineaceae</taxon>
        <taxon>Bellilinea</taxon>
    </lineage>
</organism>
<dbReference type="Pfam" id="PF02080">
    <property type="entry name" value="TrkA_C"/>
    <property type="match status" value="2"/>
</dbReference>
<keyword evidence="6 7" id="KW-0472">Membrane</keyword>
<dbReference type="Pfam" id="PF03600">
    <property type="entry name" value="CitMHS"/>
    <property type="match status" value="1"/>
</dbReference>
<dbReference type="InterPro" id="IPR006037">
    <property type="entry name" value="RCK_C"/>
</dbReference>
<feature type="transmembrane region" description="Helical" evidence="7">
    <location>
        <begin position="29"/>
        <end position="46"/>
    </location>
</feature>
<feature type="transmembrane region" description="Helical" evidence="7">
    <location>
        <begin position="480"/>
        <end position="503"/>
    </location>
</feature>
<dbReference type="InterPro" id="IPR031312">
    <property type="entry name" value="Na/sul_symport_CS"/>
</dbReference>
<sequence length="595" mass="64225">MTEFSPQIGLTLFIIFAAVVLFASEKLRVDIIALLVLISVTLTGLIDPSQAFSGFANPAVITVWAVYIVSGGLFSTGIANLLGGRILQIAGNSEARLIAVLMLGAGLLSAFMNNIGATAVFLPAAVGISRRTGIPLSKLLIPLSFASLLGGNMTMIGTPPNVLASSLLTDRGLPGLRFFDFTPTGLVVFISGMLYMVLIGRHLLPSRKPQNIQDAYQLRQYLSEVRILEQSKLAGKTLAESRLGSDYDLNVVAIIDLENHRHIPHRDHHFRPGEILVVKGRLEDLLRARESLGVAIEAEHKLELSEITGEDEVTVEAVLAPRSRLTGKTLRETHFRDRYGFTALAIHRQGRVILERLRDVRLQFGDILLLRGRKIQLPALQSSEDFLLLEPVNDTSRRLSKAPLAGGILLLVLALTIIAHMPIALAMVIGAVLMVMTGCLTMDEAYQSIDWRSVFLIAGMLPLGLAMENTGTARFLAERLVSLLGSAGPLAVLAGIYILASLITEPMSNAAAAVLIVPIGIDVALGLGADPRPFVLAIVIGASTSFLTPVGHQSNILVMEPGGYRFTDYTKVGAPLNLVLLIAILIFLPLFWPLF</sequence>
<feature type="transmembrane region" description="Helical" evidence="7">
    <location>
        <begin position="449"/>
        <end position="468"/>
    </location>
</feature>
<evidence type="ECO:0000256" key="3">
    <source>
        <dbReference type="ARBA" id="ARBA00022692"/>
    </source>
</evidence>
<keyword evidence="3 7" id="KW-0812">Transmembrane</keyword>
<proteinExistence type="predicted"/>
<evidence type="ECO:0000256" key="5">
    <source>
        <dbReference type="ARBA" id="ARBA00022989"/>
    </source>
</evidence>
<accession>A0A7C4L1B1</accession>
<comment type="subcellular location">
    <subcellularLocation>
        <location evidence="1">Membrane</location>
        <topology evidence="1">Multi-pass membrane protein</topology>
    </subcellularLocation>
</comment>
<feature type="transmembrane region" description="Helical" evidence="7">
    <location>
        <begin position="404"/>
        <end position="437"/>
    </location>
</feature>
<name>A0A7C4L1B1_9CHLR</name>
<evidence type="ECO:0000256" key="4">
    <source>
        <dbReference type="ARBA" id="ARBA00022737"/>
    </source>
</evidence>
<dbReference type="PANTHER" id="PTHR43652">
    <property type="entry name" value="BASIC AMINO ACID ANTIPORTER YFCC-RELATED"/>
    <property type="match status" value="1"/>
</dbReference>
<feature type="transmembrane region" description="Helical" evidence="7">
    <location>
        <begin position="7"/>
        <end position="23"/>
    </location>
</feature>
<dbReference type="GO" id="GO:0005886">
    <property type="term" value="C:plasma membrane"/>
    <property type="evidence" value="ECO:0007669"/>
    <property type="project" value="TreeGrafter"/>
</dbReference>
<dbReference type="AlphaFoldDB" id="A0A7C4L1B1"/>
<dbReference type="PROSITE" id="PS01271">
    <property type="entry name" value="NA_SULFATE"/>
    <property type="match status" value="1"/>
</dbReference>
<evidence type="ECO:0000256" key="2">
    <source>
        <dbReference type="ARBA" id="ARBA00022448"/>
    </source>
</evidence>
<feature type="transmembrane region" description="Helical" evidence="7">
    <location>
        <begin position="58"/>
        <end position="78"/>
    </location>
</feature>
<feature type="transmembrane region" description="Helical" evidence="7">
    <location>
        <begin position="509"/>
        <end position="527"/>
    </location>
</feature>
<evidence type="ECO:0000313" key="9">
    <source>
        <dbReference type="EMBL" id="HGS88477.1"/>
    </source>
</evidence>
<dbReference type="EMBL" id="DSXR01000127">
    <property type="protein sequence ID" value="HGS88477.1"/>
    <property type="molecule type" value="Genomic_DNA"/>
</dbReference>
<dbReference type="InterPro" id="IPR051679">
    <property type="entry name" value="DASS-Related_Transporters"/>
</dbReference>
<dbReference type="Gene3D" id="3.30.70.1450">
    <property type="entry name" value="Regulator of K+ conductance, C-terminal domain"/>
    <property type="match status" value="2"/>
</dbReference>
<dbReference type="InterPro" id="IPR004680">
    <property type="entry name" value="Cit_transptr-like_dom"/>
</dbReference>
<feature type="transmembrane region" description="Helical" evidence="7">
    <location>
        <begin position="534"/>
        <end position="552"/>
    </location>
</feature>
<feature type="transmembrane region" description="Helical" evidence="7">
    <location>
        <begin position="98"/>
        <end position="127"/>
    </location>
</feature>
<dbReference type="PANTHER" id="PTHR43652:SF2">
    <property type="entry name" value="BASIC AMINO ACID ANTIPORTER YFCC-RELATED"/>
    <property type="match status" value="1"/>
</dbReference>
<dbReference type="PROSITE" id="PS51202">
    <property type="entry name" value="RCK_C"/>
    <property type="match status" value="2"/>
</dbReference>
<comment type="caution">
    <text evidence="9">The sequence shown here is derived from an EMBL/GenBank/DDBJ whole genome shotgun (WGS) entry which is preliminary data.</text>
</comment>